<dbReference type="EMBL" id="JBHSZH010000005">
    <property type="protein sequence ID" value="MFC7079712.1"/>
    <property type="molecule type" value="Genomic_DNA"/>
</dbReference>
<sequence>MDGDGTPAGVTFDVRNDYDQQVTITDVRVDPQQGRIKRLSDPSSGEGKWESEVYVEADVRNGVHDTPDGSDLPRTFDMDRFWWRTTQSVEPVLSGGSTATFYLHQFRENPGERQSDVTGSPVDIQFTYRLANGTTGTDSTTVTPTGA</sequence>
<keyword evidence="2" id="KW-1185">Reference proteome</keyword>
<protein>
    <submittedName>
        <fullName evidence="1">Uncharacterized protein</fullName>
    </submittedName>
</protein>
<dbReference type="Proteomes" id="UP001596407">
    <property type="component" value="Unassembled WGS sequence"/>
</dbReference>
<organism evidence="1 2">
    <name type="scientific">Halorussus caseinilyticus</name>
    <dbReference type="NCBI Taxonomy" id="3034025"/>
    <lineage>
        <taxon>Archaea</taxon>
        <taxon>Methanobacteriati</taxon>
        <taxon>Methanobacteriota</taxon>
        <taxon>Stenosarchaea group</taxon>
        <taxon>Halobacteria</taxon>
        <taxon>Halobacteriales</taxon>
        <taxon>Haladaptataceae</taxon>
        <taxon>Halorussus</taxon>
    </lineage>
</organism>
<gene>
    <name evidence="1" type="ORF">ACFQJ6_05715</name>
</gene>
<comment type="caution">
    <text evidence="1">The sequence shown here is derived from an EMBL/GenBank/DDBJ whole genome shotgun (WGS) entry which is preliminary data.</text>
</comment>
<reference evidence="1 2" key="1">
    <citation type="journal article" date="2019" name="Int. J. Syst. Evol. Microbiol.">
        <title>The Global Catalogue of Microorganisms (GCM) 10K type strain sequencing project: providing services to taxonomists for standard genome sequencing and annotation.</title>
        <authorList>
            <consortium name="The Broad Institute Genomics Platform"/>
            <consortium name="The Broad Institute Genome Sequencing Center for Infectious Disease"/>
            <person name="Wu L."/>
            <person name="Ma J."/>
        </authorList>
    </citation>
    <scope>NUCLEOTIDE SEQUENCE [LARGE SCALE GENOMIC DNA]</scope>
    <source>
        <strain evidence="1 2">DT72</strain>
    </source>
</reference>
<dbReference type="RefSeq" id="WP_382209184.1">
    <property type="nucleotide sequence ID" value="NZ_JBHSZH010000005.1"/>
</dbReference>
<name>A0ABD5WKN5_9EURY</name>
<evidence type="ECO:0000313" key="2">
    <source>
        <dbReference type="Proteomes" id="UP001596407"/>
    </source>
</evidence>
<accession>A0ABD5WKN5</accession>
<evidence type="ECO:0000313" key="1">
    <source>
        <dbReference type="EMBL" id="MFC7079712.1"/>
    </source>
</evidence>
<dbReference type="AlphaFoldDB" id="A0ABD5WKN5"/>
<proteinExistence type="predicted"/>